<feature type="compositionally biased region" description="Polar residues" evidence="1">
    <location>
        <begin position="282"/>
        <end position="299"/>
    </location>
</feature>
<organism evidence="2 3">
    <name type="scientific">Metarhizium guizhouense (strain ARSEF 977)</name>
    <dbReference type="NCBI Taxonomy" id="1276136"/>
    <lineage>
        <taxon>Eukaryota</taxon>
        <taxon>Fungi</taxon>
        <taxon>Dikarya</taxon>
        <taxon>Ascomycota</taxon>
        <taxon>Pezizomycotina</taxon>
        <taxon>Sordariomycetes</taxon>
        <taxon>Hypocreomycetidae</taxon>
        <taxon>Hypocreales</taxon>
        <taxon>Clavicipitaceae</taxon>
        <taxon>Metarhizium</taxon>
    </lineage>
</organism>
<gene>
    <name evidence="2" type="ORF">MGU_07384</name>
</gene>
<comment type="caution">
    <text evidence="2">The sequence shown here is derived from an EMBL/GenBank/DDBJ whole genome shotgun (WGS) entry which is preliminary data.</text>
</comment>
<accession>A0A0B4H0L4</accession>
<keyword evidence="3" id="KW-1185">Reference proteome</keyword>
<feature type="region of interest" description="Disordered" evidence="1">
    <location>
        <begin position="179"/>
        <end position="327"/>
    </location>
</feature>
<dbReference type="Proteomes" id="UP000031192">
    <property type="component" value="Unassembled WGS sequence"/>
</dbReference>
<dbReference type="OrthoDB" id="5243589at2759"/>
<feature type="compositionally biased region" description="Polar residues" evidence="1">
    <location>
        <begin position="204"/>
        <end position="215"/>
    </location>
</feature>
<evidence type="ECO:0000256" key="1">
    <source>
        <dbReference type="SAM" id="MobiDB-lite"/>
    </source>
</evidence>
<dbReference type="AlphaFoldDB" id="A0A0B4H0L4"/>
<name>A0A0B4H0L4_METGA</name>
<evidence type="ECO:0000313" key="2">
    <source>
        <dbReference type="EMBL" id="KID85522.1"/>
    </source>
</evidence>
<dbReference type="EMBL" id="AZNH01000030">
    <property type="protein sequence ID" value="KID85522.1"/>
    <property type="molecule type" value="Genomic_DNA"/>
</dbReference>
<proteinExistence type="predicted"/>
<evidence type="ECO:0000313" key="3">
    <source>
        <dbReference type="Proteomes" id="UP000031192"/>
    </source>
</evidence>
<dbReference type="HOGENOM" id="CLU_010107_0_0_1"/>
<protein>
    <submittedName>
        <fullName evidence="2">SH3 domain-containing protein</fullName>
    </submittedName>
</protein>
<feature type="compositionally biased region" description="Low complexity" evidence="1">
    <location>
        <begin position="226"/>
        <end position="241"/>
    </location>
</feature>
<sequence>MAFQNEVDDEVEFLLAPFRDIVSKAKDAAENAGDQQPSMRKAAETLCNEGQRALNRLEPLCSKIASQHGVTFTRAIKANEDIGNYNMELTDLLWSFDDYIAIETFDQEQYTELQALCRNVAPKIYNILVRKNIELLSKMPDPDSLLHIVPESPPTSPLYPMSPSSYTWQLEGKTNPEPLILTSPSWGGSPASRASHSHPGRLTHPNTAYSSSTTALELAVGNPRRQSFSSGQSSASSPSPSTRGNPRRPTLPIRTPEESSVYPGQHWPLPQRLPSREAYETYPQSSHLSISESVSTQEASPIYAPAGRQPPSKAVPPTPADGLPPSNCVIDESSSICQYKGFCSGAKEVLQGNSGVKRKQKPAQRTLSRVVAKCTSCAWELDYEHIENDQSNRGKGTIDTHPCQVCIPANRLFVESGTMTRHDVHFRLRFLQKSHVAVQRANDRLYGCIFCVRNGYTLEESDATVFFSADDLLAHLARHARPLPVIAGIAVVYGTRVPPHLVNNHDLHFRVAPKPNPVHAESTEIDGRPTGVAMREVRRDEAQRRIVTRDRLEELQVAMGAKLTGIKWPPQYKGRKVFAWHDGSFASVPSDIVMLNAPVGSGLNRTVRTAVSARAKWKFSPKHGEDGWLRFDKGDAITNISCGFSLEMRAS</sequence>
<reference evidence="2 3" key="1">
    <citation type="journal article" date="2014" name="Proc. Natl. Acad. Sci. U.S.A.">
        <title>Trajectory and genomic determinants of fungal-pathogen speciation and host adaptation.</title>
        <authorList>
            <person name="Hu X."/>
            <person name="Xiao G."/>
            <person name="Zheng P."/>
            <person name="Shang Y."/>
            <person name="Su Y."/>
            <person name="Zhang X."/>
            <person name="Liu X."/>
            <person name="Zhan S."/>
            <person name="St Leger R.J."/>
            <person name="Wang C."/>
        </authorList>
    </citation>
    <scope>NUCLEOTIDE SEQUENCE [LARGE SCALE GENOMIC DNA]</scope>
    <source>
        <strain evidence="2 3">ARSEF 977</strain>
    </source>
</reference>